<proteinExistence type="predicted"/>
<dbReference type="OrthoDB" id="8907828at2"/>
<dbReference type="PROSITE" id="PS51833">
    <property type="entry name" value="HDOD"/>
    <property type="match status" value="1"/>
</dbReference>
<dbReference type="PANTHER" id="PTHR33525:SF4">
    <property type="entry name" value="CYCLIC DI-GMP PHOSPHODIESTERASE CDGJ"/>
    <property type="match status" value="1"/>
</dbReference>
<dbReference type="PANTHER" id="PTHR33525">
    <property type="match status" value="1"/>
</dbReference>
<sequence length="386" mass="41873">MNYLTVLLVALGAAALFLFFRPGKRNAPRTRTAPAGVKPAQTSLRRASAAISAPMAAKPSVAHPVIRAANPHIASMLRGFVPTRGADLPAQDAQDIGALLSRIPRPPSALHKLVSPQYLAQANASELSDMVIAEPQIAAKVLVAVNSSLYGLQSPLSSIGHAVTFLGTNTVRSICLQYLLDESFRSDDPEVKRIFTGLWNASAFASELCFRLAQHLKLPEPGTLVTHVVLSFLGQVASHSLLPRPVAKAMLAKGMLERSRIEQNELGLCAAEIGSLLMQQWELPAVIIERVRAIDSVLLTPCGPTVEDHRTAKAFCYLCARLGEKLARGEVKDLGAYQLDQEQGPEFYYLQTYLQLPDLAGLNDLLRLREVVAPINAMVYAMQQRG</sequence>
<dbReference type="Pfam" id="PF08668">
    <property type="entry name" value="HDOD"/>
    <property type="match status" value="1"/>
</dbReference>
<dbReference type="Gene3D" id="1.10.3210.10">
    <property type="entry name" value="Hypothetical protein af1432"/>
    <property type="match status" value="1"/>
</dbReference>
<keyword evidence="3" id="KW-1185">Reference proteome</keyword>
<dbReference type="InterPro" id="IPR013976">
    <property type="entry name" value="HDOD"/>
</dbReference>
<dbReference type="InterPro" id="IPR052340">
    <property type="entry name" value="RNase_Y/CdgJ"/>
</dbReference>
<name>A0A3E1RFN9_9BURK</name>
<evidence type="ECO:0000313" key="3">
    <source>
        <dbReference type="Proteomes" id="UP000260665"/>
    </source>
</evidence>
<dbReference type="Proteomes" id="UP000260665">
    <property type="component" value="Unassembled WGS sequence"/>
</dbReference>
<dbReference type="EMBL" id="QFZK01000002">
    <property type="protein sequence ID" value="RFO98186.1"/>
    <property type="molecule type" value="Genomic_DNA"/>
</dbReference>
<gene>
    <name evidence="2" type="ORF">DIC66_05590</name>
</gene>
<evidence type="ECO:0000313" key="2">
    <source>
        <dbReference type="EMBL" id="RFO98186.1"/>
    </source>
</evidence>
<dbReference type="AlphaFoldDB" id="A0A3E1RFN9"/>
<organism evidence="2 3">
    <name type="scientific">Rhodoferax lacus</name>
    <dbReference type="NCBI Taxonomy" id="2184758"/>
    <lineage>
        <taxon>Bacteria</taxon>
        <taxon>Pseudomonadati</taxon>
        <taxon>Pseudomonadota</taxon>
        <taxon>Betaproteobacteria</taxon>
        <taxon>Burkholderiales</taxon>
        <taxon>Comamonadaceae</taxon>
        <taxon>Rhodoferax</taxon>
    </lineage>
</organism>
<accession>A0A3E1RFN9</accession>
<comment type="caution">
    <text evidence="2">The sequence shown here is derived from an EMBL/GenBank/DDBJ whole genome shotgun (WGS) entry which is preliminary data.</text>
</comment>
<reference evidence="2 3" key="1">
    <citation type="submission" date="2018-05" db="EMBL/GenBank/DDBJ databases">
        <title>Rhodoferax soyangensis sp.nov., isolated from an oligotrophic freshwater lake.</title>
        <authorList>
            <person name="Park M."/>
        </authorList>
    </citation>
    <scope>NUCLEOTIDE SEQUENCE [LARGE SCALE GENOMIC DNA]</scope>
    <source>
        <strain evidence="2 3">IMCC26218</strain>
    </source>
</reference>
<dbReference type="RefSeq" id="WP_117174862.1">
    <property type="nucleotide sequence ID" value="NZ_QFZK01000002.1"/>
</dbReference>
<protein>
    <recommendedName>
        <fullName evidence="1">HDOD domain-containing protein</fullName>
    </recommendedName>
</protein>
<evidence type="ECO:0000259" key="1">
    <source>
        <dbReference type="PROSITE" id="PS51833"/>
    </source>
</evidence>
<dbReference type="SUPFAM" id="SSF109604">
    <property type="entry name" value="HD-domain/PDEase-like"/>
    <property type="match status" value="1"/>
</dbReference>
<feature type="domain" description="HDOD" evidence="1">
    <location>
        <begin position="103"/>
        <end position="297"/>
    </location>
</feature>